<reference evidence="2 3" key="1">
    <citation type="submission" date="2019-11" db="EMBL/GenBank/DDBJ databases">
        <title>Whole genome sequence of Oryza granulata.</title>
        <authorList>
            <person name="Li W."/>
        </authorList>
    </citation>
    <scope>NUCLEOTIDE SEQUENCE [LARGE SCALE GENOMIC DNA]</scope>
    <source>
        <strain evidence="3">cv. Menghai</strain>
        <tissue evidence="2">Leaf</tissue>
    </source>
</reference>
<dbReference type="AlphaFoldDB" id="A0A6G1F022"/>
<sequence length="65" mass="7242">MERRPSRDPWMGQKRKSSEAGGVVRGEAARPTPMRKKSCAKSCWNKAQEGRRAGGVKICDLGKRI</sequence>
<organism evidence="2 3">
    <name type="scientific">Oryza meyeriana var. granulata</name>
    <dbReference type="NCBI Taxonomy" id="110450"/>
    <lineage>
        <taxon>Eukaryota</taxon>
        <taxon>Viridiplantae</taxon>
        <taxon>Streptophyta</taxon>
        <taxon>Embryophyta</taxon>
        <taxon>Tracheophyta</taxon>
        <taxon>Spermatophyta</taxon>
        <taxon>Magnoliopsida</taxon>
        <taxon>Liliopsida</taxon>
        <taxon>Poales</taxon>
        <taxon>Poaceae</taxon>
        <taxon>BOP clade</taxon>
        <taxon>Oryzoideae</taxon>
        <taxon>Oryzeae</taxon>
        <taxon>Oryzinae</taxon>
        <taxon>Oryza</taxon>
        <taxon>Oryza meyeriana</taxon>
    </lineage>
</organism>
<dbReference type="Proteomes" id="UP000479710">
    <property type="component" value="Unassembled WGS sequence"/>
</dbReference>
<accession>A0A6G1F022</accession>
<protein>
    <submittedName>
        <fullName evidence="2">Uncharacterized protein</fullName>
    </submittedName>
</protein>
<evidence type="ECO:0000313" key="2">
    <source>
        <dbReference type="EMBL" id="KAF0930250.1"/>
    </source>
</evidence>
<keyword evidence="3" id="KW-1185">Reference proteome</keyword>
<feature type="region of interest" description="Disordered" evidence="1">
    <location>
        <begin position="1"/>
        <end position="36"/>
    </location>
</feature>
<comment type="caution">
    <text evidence="2">The sequence shown here is derived from an EMBL/GenBank/DDBJ whole genome shotgun (WGS) entry which is preliminary data.</text>
</comment>
<name>A0A6G1F022_9ORYZ</name>
<gene>
    <name evidence="2" type="ORF">E2562_030890</name>
</gene>
<proteinExistence type="predicted"/>
<dbReference type="EMBL" id="SPHZ02000002">
    <property type="protein sequence ID" value="KAF0930250.1"/>
    <property type="molecule type" value="Genomic_DNA"/>
</dbReference>
<evidence type="ECO:0000256" key="1">
    <source>
        <dbReference type="SAM" id="MobiDB-lite"/>
    </source>
</evidence>
<evidence type="ECO:0000313" key="3">
    <source>
        <dbReference type="Proteomes" id="UP000479710"/>
    </source>
</evidence>